<evidence type="ECO:0000256" key="2">
    <source>
        <dbReference type="SAM" id="Phobius"/>
    </source>
</evidence>
<dbReference type="Pfam" id="PF00990">
    <property type="entry name" value="GGDEF"/>
    <property type="match status" value="1"/>
</dbReference>
<name>A0A379Z8L4_9GAMM</name>
<protein>
    <submittedName>
        <fullName evidence="4">Response regulator PleD</fullName>
    </submittedName>
</protein>
<dbReference type="InterPro" id="IPR041617">
    <property type="entry name" value="TPR_MalT"/>
</dbReference>
<feature type="transmembrane region" description="Helical" evidence="2">
    <location>
        <begin position="420"/>
        <end position="439"/>
    </location>
</feature>
<dbReference type="SUPFAM" id="SSF55073">
    <property type="entry name" value="Nucleotide cyclase"/>
    <property type="match status" value="1"/>
</dbReference>
<dbReference type="InterPro" id="IPR000160">
    <property type="entry name" value="GGDEF_dom"/>
</dbReference>
<keyword evidence="1" id="KW-0802">TPR repeat</keyword>
<dbReference type="RefSeq" id="WP_101058291.1">
    <property type="nucleotide sequence ID" value="NZ_CAXOJE010000040.1"/>
</dbReference>
<organism evidence="4 5">
    <name type="scientific">Shewanella algae</name>
    <dbReference type="NCBI Taxonomy" id="38313"/>
    <lineage>
        <taxon>Bacteria</taxon>
        <taxon>Pseudomonadati</taxon>
        <taxon>Pseudomonadota</taxon>
        <taxon>Gammaproteobacteria</taxon>
        <taxon>Alteromonadales</taxon>
        <taxon>Shewanellaceae</taxon>
        <taxon>Shewanella</taxon>
    </lineage>
</organism>
<sequence>MDFRLLALSLLLWSFSCVLWAAERLDTLANTLYQYPTLALTQINELERQASELSQAQVLRLQLFKCEALLQLGDNGAAINLAELGEARAKQLRLEQADSYFQICRADAYANFDDLKQSLLLLDGAIEQAKRHNQPQALVNALRLKGQLENDLGNYGTAIEDLRLALDIYPDISSQNPSWLWPPLAYVYGDMASLMYSTGDLRQAAYYLKLALDTDEAKGKVRHVLLLMAARVALAQEDMAQADSLLKQSKILLPEIGSPLELANSYSQIAVIELARGRTEIADELVGIALQTYEKQGKVNNYMRATRLLARVRLAQRNDDEGIRLLMQAAQQAEQLQLADEVAYTQQLISDYYAERAEFKPAYEAMKLAAQAAAEAQKQLNNTRFMQYKARLSQQEQLQVETQQNIRLASADQRSKLSQAYGTISVLALAIIGALIWLVSRRNRWQQPSTVALEKLPAAQQLDAMLSSAKKGNYPLSLLLLSTSHIRQVDLSALQRALEQKLREQDRLLRYSMDEMVILLPYTSVQGALQVSEQLKPIVQNWQVAHAVRIGVASLQQPDTLDSLVKRAGVNQLSQQKAAEQHQSPAR</sequence>
<evidence type="ECO:0000313" key="5">
    <source>
        <dbReference type="Proteomes" id="UP000254069"/>
    </source>
</evidence>
<dbReference type="PROSITE" id="PS50005">
    <property type="entry name" value="TPR"/>
    <property type="match status" value="1"/>
</dbReference>
<evidence type="ECO:0000313" key="4">
    <source>
        <dbReference type="EMBL" id="SUI57354.1"/>
    </source>
</evidence>
<keyword evidence="2" id="KW-1133">Transmembrane helix</keyword>
<keyword evidence="2" id="KW-0812">Transmembrane</keyword>
<evidence type="ECO:0000256" key="1">
    <source>
        <dbReference type="PROSITE-ProRule" id="PRU00339"/>
    </source>
</evidence>
<dbReference type="InterPro" id="IPR029787">
    <property type="entry name" value="Nucleotide_cyclase"/>
</dbReference>
<feature type="domain" description="GGDEF" evidence="3">
    <location>
        <begin position="474"/>
        <end position="587"/>
    </location>
</feature>
<dbReference type="PROSITE" id="PS51257">
    <property type="entry name" value="PROKAR_LIPOPROTEIN"/>
    <property type="match status" value="1"/>
</dbReference>
<dbReference type="PROSITE" id="PS50887">
    <property type="entry name" value="GGDEF"/>
    <property type="match status" value="1"/>
</dbReference>
<evidence type="ECO:0000259" key="3">
    <source>
        <dbReference type="PROSITE" id="PS50887"/>
    </source>
</evidence>
<keyword evidence="5" id="KW-1185">Reference proteome</keyword>
<dbReference type="InterPro" id="IPR019734">
    <property type="entry name" value="TPR_rpt"/>
</dbReference>
<dbReference type="SMART" id="SM00267">
    <property type="entry name" value="GGDEF"/>
    <property type="match status" value="1"/>
</dbReference>
<dbReference type="Proteomes" id="UP000254069">
    <property type="component" value="Unassembled WGS sequence"/>
</dbReference>
<feature type="repeat" description="TPR" evidence="1">
    <location>
        <begin position="139"/>
        <end position="172"/>
    </location>
</feature>
<dbReference type="SUPFAM" id="SSF48452">
    <property type="entry name" value="TPR-like"/>
    <property type="match status" value="2"/>
</dbReference>
<dbReference type="Pfam" id="PF17874">
    <property type="entry name" value="TPR_MalT"/>
    <property type="match status" value="1"/>
</dbReference>
<proteinExistence type="predicted"/>
<gene>
    <name evidence="4" type="ORF">NCTC10738_01243</name>
</gene>
<reference evidence="4 5" key="1">
    <citation type="submission" date="2018-06" db="EMBL/GenBank/DDBJ databases">
        <authorList>
            <consortium name="Pathogen Informatics"/>
            <person name="Doyle S."/>
        </authorList>
    </citation>
    <scope>NUCLEOTIDE SEQUENCE [LARGE SCALE GENOMIC DNA]</scope>
    <source>
        <strain evidence="4 5">NCTC10738</strain>
    </source>
</reference>
<keyword evidence="2" id="KW-0472">Membrane</keyword>
<dbReference type="EMBL" id="UGYO01000001">
    <property type="protein sequence ID" value="SUI57354.1"/>
    <property type="molecule type" value="Genomic_DNA"/>
</dbReference>
<dbReference type="InterPro" id="IPR011990">
    <property type="entry name" value="TPR-like_helical_dom_sf"/>
</dbReference>
<accession>A0A379Z8L4</accession>
<dbReference type="InterPro" id="IPR043128">
    <property type="entry name" value="Rev_trsase/Diguanyl_cyclase"/>
</dbReference>
<dbReference type="Gene3D" id="1.25.40.10">
    <property type="entry name" value="Tetratricopeptide repeat domain"/>
    <property type="match status" value="2"/>
</dbReference>
<dbReference type="Gene3D" id="3.30.70.270">
    <property type="match status" value="1"/>
</dbReference>
<dbReference type="AlphaFoldDB" id="A0A379Z8L4"/>